<dbReference type="EMBL" id="BRYB01000896">
    <property type="protein sequence ID" value="GMI39882.1"/>
    <property type="molecule type" value="Genomic_DNA"/>
</dbReference>
<accession>A0ABQ6N3R5</accession>
<feature type="compositionally biased region" description="Pro residues" evidence="1">
    <location>
        <begin position="8"/>
        <end position="26"/>
    </location>
</feature>
<evidence type="ECO:0000313" key="2">
    <source>
        <dbReference type="EMBL" id="GMI39882.1"/>
    </source>
</evidence>
<dbReference type="InterPro" id="IPR003329">
    <property type="entry name" value="Cytidylyl_trans"/>
</dbReference>
<dbReference type="Gene3D" id="3.90.550.10">
    <property type="entry name" value="Spore Coat Polysaccharide Biosynthesis Protein SpsA, Chain A"/>
    <property type="match status" value="1"/>
</dbReference>
<dbReference type="InterPro" id="IPR050793">
    <property type="entry name" value="CMP-NeuNAc_synthase"/>
</dbReference>
<gene>
    <name evidence="2" type="ORF">TeGR_g9469</name>
</gene>
<name>A0ABQ6N3R5_9STRA</name>
<proteinExistence type="predicted"/>
<organism evidence="2 3">
    <name type="scientific">Tetraparma gracilis</name>
    <dbReference type="NCBI Taxonomy" id="2962635"/>
    <lineage>
        <taxon>Eukaryota</taxon>
        <taxon>Sar</taxon>
        <taxon>Stramenopiles</taxon>
        <taxon>Ochrophyta</taxon>
        <taxon>Bolidophyceae</taxon>
        <taxon>Parmales</taxon>
        <taxon>Triparmaceae</taxon>
        <taxon>Tetraparma</taxon>
    </lineage>
</organism>
<dbReference type="Pfam" id="PF02348">
    <property type="entry name" value="CTP_transf_3"/>
    <property type="match status" value="1"/>
</dbReference>
<keyword evidence="3" id="KW-1185">Reference proteome</keyword>
<reference evidence="2 3" key="1">
    <citation type="journal article" date="2023" name="Commun. Biol.">
        <title>Genome analysis of Parmales, the sister group of diatoms, reveals the evolutionary specialization of diatoms from phago-mixotrophs to photoautotrophs.</title>
        <authorList>
            <person name="Ban H."/>
            <person name="Sato S."/>
            <person name="Yoshikawa S."/>
            <person name="Yamada K."/>
            <person name="Nakamura Y."/>
            <person name="Ichinomiya M."/>
            <person name="Sato N."/>
            <person name="Blanc-Mathieu R."/>
            <person name="Endo H."/>
            <person name="Kuwata A."/>
            <person name="Ogata H."/>
        </authorList>
    </citation>
    <scope>NUCLEOTIDE SEQUENCE [LARGE SCALE GENOMIC DNA]</scope>
</reference>
<dbReference type="PANTHER" id="PTHR21485">
    <property type="entry name" value="HAD SUPERFAMILY MEMBERS CMAS AND KDSC"/>
    <property type="match status" value="1"/>
</dbReference>
<evidence type="ECO:0000313" key="3">
    <source>
        <dbReference type="Proteomes" id="UP001165060"/>
    </source>
</evidence>
<dbReference type="PANTHER" id="PTHR21485:SF3">
    <property type="entry name" value="N-ACYLNEURAMINATE CYTIDYLYLTRANSFERASE"/>
    <property type="match status" value="1"/>
</dbReference>
<evidence type="ECO:0000256" key="1">
    <source>
        <dbReference type="SAM" id="MobiDB-lite"/>
    </source>
</evidence>
<dbReference type="Proteomes" id="UP001165060">
    <property type="component" value="Unassembled WGS sequence"/>
</dbReference>
<dbReference type="InterPro" id="IPR029044">
    <property type="entry name" value="Nucleotide-diphossugar_trans"/>
</dbReference>
<dbReference type="SUPFAM" id="SSF53448">
    <property type="entry name" value="Nucleotide-diphospho-sugar transferases"/>
    <property type="match status" value="1"/>
</dbReference>
<comment type="caution">
    <text evidence="2">The sequence shown here is derived from an EMBL/GenBank/DDBJ whole genome shotgun (WGS) entry which is preliminary data.</text>
</comment>
<feature type="region of interest" description="Disordered" evidence="1">
    <location>
        <begin position="1"/>
        <end position="26"/>
    </location>
</feature>
<protein>
    <submittedName>
        <fullName evidence="2">Uncharacterized protein</fullName>
    </submittedName>
</protein>
<sequence>MERLLAPSRPPLPFPPAYPSLPPPSPPLDPLDIPRSVCELLTWAGTDRPPILAAERDLFCSTKYRLPSHLCENLLSDLCQLSLAALDPDEQIPVDIKLLSESPTSIISEKRRKLFNDSDVLEVHLKRKEINDWQDRVFGRVLCMVPARAGSERLRLKNMRLIGGKPMVEHAIQKALESGVCDRVVVNSDNEMFRPLAVRNGAEFYLRPLALGSSTTKADDVVYDFMLNHPGDLLVWVNPTSPLQLVSEIRQIVSHLLSNPSIDSLVAVREFQRHAVKFGGDGGGGAPINFDPAGKGDKTQELDSVGVGVYSILAWQYKPFKRSFEEHGSAYFNGLVKYYPVSALSAVVVKYEEDADFANSILGFDSEREYDALADSFLADDEVSPPPSPAPLPSPPPPPVFVLATYAGDGSHPFLLANVRRIFAMHPGASVHVVDNGSANKDHILQLRAASFPGSLHVHEFEASGYELGACSWVWRSFKERYAGGEHWICMQDNVELQKALPLHVLGQQPFLPFWYFTYPLMKLSEPVFDADSMQQFVVETLTKLGMEGQEVRSAVFTNSFAATRSGMQQLEDVGLWDVVVDEKVKSQGCERLLGGVLANLGWEPYTYALSSMNIMISRGRADRGGSGGGGNEWVRKLYPGDVARFAVDAEVSANVG</sequence>